<reference evidence="2" key="1">
    <citation type="journal article" date="2021" name="Nat. Commun.">
        <title>Genetic determinants of endophytism in the Arabidopsis root mycobiome.</title>
        <authorList>
            <person name="Mesny F."/>
            <person name="Miyauchi S."/>
            <person name="Thiergart T."/>
            <person name="Pickel B."/>
            <person name="Atanasova L."/>
            <person name="Karlsson M."/>
            <person name="Huettel B."/>
            <person name="Barry K.W."/>
            <person name="Haridas S."/>
            <person name="Chen C."/>
            <person name="Bauer D."/>
            <person name="Andreopoulos W."/>
            <person name="Pangilinan J."/>
            <person name="LaButti K."/>
            <person name="Riley R."/>
            <person name="Lipzen A."/>
            <person name="Clum A."/>
            <person name="Drula E."/>
            <person name="Henrissat B."/>
            <person name="Kohler A."/>
            <person name="Grigoriev I.V."/>
            <person name="Martin F.M."/>
            <person name="Hacquard S."/>
        </authorList>
    </citation>
    <scope>NUCLEOTIDE SEQUENCE</scope>
    <source>
        <strain evidence="2">MPI-SDFR-AT-0068</strain>
    </source>
</reference>
<evidence type="ECO:0000259" key="1">
    <source>
        <dbReference type="Pfam" id="PF02911"/>
    </source>
</evidence>
<dbReference type="PANTHER" id="PTHR43388">
    <property type="entry name" value="HYDROGENASE MATURATION FACTOR HOXX"/>
    <property type="match status" value="1"/>
</dbReference>
<dbReference type="AlphaFoldDB" id="A0A8K0W6F6"/>
<protein>
    <submittedName>
        <fullName evidence="2">ClpP/crotonase-like domain-containing protein</fullName>
    </submittedName>
</protein>
<dbReference type="CDD" id="cd08650">
    <property type="entry name" value="FMT_core_HypX_N"/>
    <property type="match status" value="1"/>
</dbReference>
<organism evidence="2 3">
    <name type="scientific">Fusarium tricinctum</name>
    <dbReference type="NCBI Taxonomy" id="61284"/>
    <lineage>
        <taxon>Eukaryota</taxon>
        <taxon>Fungi</taxon>
        <taxon>Dikarya</taxon>
        <taxon>Ascomycota</taxon>
        <taxon>Pezizomycotina</taxon>
        <taxon>Sordariomycetes</taxon>
        <taxon>Hypocreomycetidae</taxon>
        <taxon>Hypocreales</taxon>
        <taxon>Nectriaceae</taxon>
        <taxon>Fusarium</taxon>
        <taxon>Fusarium tricinctum species complex</taxon>
    </lineage>
</organism>
<name>A0A8K0W6F6_9HYPO</name>
<dbReference type="Gene3D" id="3.40.50.12230">
    <property type="match status" value="1"/>
</dbReference>
<proteinExistence type="predicted"/>
<dbReference type="SUPFAM" id="SSF52096">
    <property type="entry name" value="ClpP/crotonase"/>
    <property type="match status" value="1"/>
</dbReference>
<dbReference type="CDD" id="cd06558">
    <property type="entry name" value="crotonase-like"/>
    <property type="match status" value="1"/>
</dbReference>
<dbReference type="SUPFAM" id="SSF53328">
    <property type="entry name" value="Formyltransferase"/>
    <property type="match status" value="1"/>
</dbReference>
<dbReference type="InterPro" id="IPR011034">
    <property type="entry name" value="Formyl_transferase-like_C_sf"/>
</dbReference>
<dbReference type="InterPro" id="IPR036477">
    <property type="entry name" value="Formyl_transf_N_sf"/>
</dbReference>
<keyword evidence="3" id="KW-1185">Reference proteome</keyword>
<dbReference type="Pfam" id="PF00378">
    <property type="entry name" value="ECH_1"/>
    <property type="match status" value="1"/>
</dbReference>
<dbReference type="InterPro" id="IPR029045">
    <property type="entry name" value="ClpP/crotonase-like_dom_sf"/>
</dbReference>
<evidence type="ECO:0000313" key="2">
    <source>
        <dbReference type="EMBL" id="KAH7230957.1"/>
    </source>
</evidence>
<dbReference type="CDD" id="cd08701">
    <property type="entry name" value="FMT_C_HypX"/>
    <property type="match status" value="1"/>
</dbReference>
<dbReference type="OrthoDB" id="5126881at2759"/>
<dbReference type="PANTHER" id="PTHR43388:SF1">
    <property type="entry name" value="HYDROGENASE MATURATION FACTOR HOXX"/>
    <property type="match status" value="1"/>
</dbReference>
<dbReference type="InterPro" id="IPR001753">
    <property type="entry name" value="Enoyl-CoA_hydra/iso"/>
</dbReference>
<dbReference type="Gene3D" id="3.90.226.10">
    <property type="entry name" value="2-enoyl-CoA Hydratase, Chain A, domain 1"/>
    <property type="match status" value="1"/>
</dbReference>
<dbReference type="GO" id="GO:0003824">
    <property type="term" value="F:catalytic activity"/>
    <property type="evidence" value="ECO:0007669"/>
    <property type="project" value="InterPro"/>
</dbReference>
<dbReference type="InterPro" id="IPR047180">
    <property type="entry name" value="HoxX-like"/>
</dbReference>
<sequence length="747" mass="82049">MTNTALGTRPPGTPTMKILFLCTAHNSLSQRLYLNLSQRHAVTVEYALSDEAMMEAASLVQPDIIICPFLTSRVPSEIFSNYLTLIVHPGPSGDAGPSALDWVLMGDDGTVSESDKLLKSQSWSQTGRSHWGVTVLQAVSEMDAGPVWAFEQFKIDIDASGTTKSTLYRGRVTQAAITATLTALNRIASAANGCSESSATTALSRISLLQTPDVRGISVHLLPNPMYKALSVTQRKPFLGGATHRRPLLKAADRNFDVQHESARIISRKIRSADSQPGCLTTLFGGVSLYVYGGTIEAGGDSYCKHEPGQVIGCRDDAVCVATCDGLGIWITHIRRMKRRVDSMLWPKVPAVSGLLDLGLFDQSILNSTGSLRPIIGWSKATYPTHQDVWVDFASSAGKHHVAFVYFAFYNGAMSTTQCSRLLEALDFVASHEFLDAVVLMGGDSYFSNGIALNVIEASCDPSAESWRNINRIDDVVHMLLDVFPRKNVATIAAMRGNCAAGGVALAAACDVVIAGSESVLNPAYRALGLHGSEYHSLSYIGRCGPENSKRILRDMLPISAYQAREIGLVDHVLPGSGAILDIRIRYHVRGMTYTPYKAGNWKYQVDVSPLGLASARAHELSEMAKDFWSARSERHASRRRDFVRKVKPTETPLRFASHRRRDGEVDEEETDSFDDVAVYEERVLQRIIGERLLMIDGKLLSHHEEFKSQDDKVLIASKLFDENRPARDGKAILFPCYYEVNTQVCI</sequence>
<dbReference type="SUPFAM" id="SSF50486">
    <property type="entry name" value="FMT C-terminal domain-like"/>
    <property type="match status" value="1"/>
</dbReference>
<comment type="caution">
    <text evidence="2">The sequence shown here is derived from an EMBL/GenBank/DDBJ whole genome shotgun (WGS) entry which is preliminary data.</text>
</comment>
<evidence type="ECO:0000313" key="3">
    <source>
        <dbReference type="Proteomes" id="UP000813427"/>
    </source>
</evidence>
<accession>A0A8K0W6F6</accession>
<feature type="domain" description="Formyl transferase C-terminal" evidence="1">
    <location>
        <begin position="250"/>
        <end position="339"/>
    </location>
</feature>
<dbReference type="Proteomes" id="UP000813427">
    <property type="component" value="Unassembled WGS sequence"/>
</dbReference>
<dbReference type="EMBL" id="JAGPXF010000009">
    <property type="protein sequence ID" value="KAH7230957.1"/>
    <property type="molecule type" value="Genomic_DNA"/>
</dbReference>
<gene>
    <name evidence="2" type="ORF">BKA59DRAFT_488643</name>
</gene>
<dbReference type="Pfam" id="PF02911">
    <property type="entry name" value="Formyl_trans_C"/>
    <property type="match status" value="1"/>
</dbReference>
<dbReference type="InterPro" id="IPR005793">
    <property type="entry name" value="Formyl_trans_C"/>
</dbReference>